<sequence>MRLLIEHDIEPTHERLVRDGNTTNKDRLKADMVGVRLCDNRQIVFLEMSGAPTDFLQPHTITDAYYDVRYAGKIRSLTVQGISEYNL</sequence>
<gene>
    <name evidence="1" type="ORF">BC936DRAFT_142313</name>
</gene>
<dbReference type="OrthoDB" id="2442088at2759"/>
<dbReference type="Proteomes" id="UP000268093">
    <property type="component" value="Unassembled WGS sequence"/>
</dbReference>
<name>A0A433DMD9_9FUNG</name>
<proteinExistence type="predicted"/>
<protein>
    <submittedName>
        <fullName evidence="1">Uncharacterized protein</fullName>
    </submittedName>
</protein>
<evidence type="ECO:0000313" key="1">
    <source>
        <dbReference type="EMBL" id="RUP52058.1"/>
    </source>
</evidence>
<dbReference type="EMBL" id="RBNI01000223">
    <property type="protein sequence ID" value="RUP52058.1"/>
    <property type="molecule type" value="Genomic_DNA"/>
</dbReference>
<comment type="caution">
    <text evidence="1">The sequence shown here is derived from an EMBL/GenBank/DDBJ whole genome shotgun (WGS) entry which is preliminary data.</text>
</comment>
<dbReference type="AlphaFoldDB" id="A0A433DMD9"/>
<accession>A0A433DMD9</accession>
<organism evidence="1 2">
    <name type="scientific">Jimgerdemannia flammicorona</name>
    <dbReference type="NCBI Taxonomy" id="994334"/>
    <lineage>
        <taxon>Eukaryota</taxon>
        <taxon>Fungi</taxon>
        <taxon>Fungi incertae sedis</taxon>
        <taxon>Mucoromycota</taxon>
        <taxon>Mucoromycotina</taxon>
        <taxon>Endogonomycetes</taxon>
        <taxon>Endogonales</taxon>
        <taxon>Endogonaceae</taxon>
        <taxon>Jimgerdemannia</taxon>
    </lineage>
</organism>
<keyword evidence="2" id="KW-1185">Reference proteome</keyword>
<evidence type="ECO:0000313" key="2">
    <source>
        <dbReference type="Proteomes" id="UP000268093"/>
    </source>
</evidence>
<reference evidence="1 2" key="1">
    <citation type="journal article" date="2018" name="New Phytol.">
        <title>Phylogenomics of Endogonaceae and evolution of mycorrhizas within Mucoromycota.</title>
        <authorList>
            <person name="Chang Y."/>
            <person name="Desiro A."/>
            <person name="Na H."/>
            <person name="Sandor L."/>
            <person name="Lipzen A."/>
            <person name="Clum A."/>
            <person name="Barry K."/>
            <person name="Grigoriev I.V."/>
            <person name="Martin F.M."/>
            <person name="Stajich J.E."/>
            <person name="Smith M.E."/>
            <person name="Bonito G."/>
            <person name="Spatafora J.W."/>
        </authorList>
    </citation>
    <scope>NUCLEOTIDE SEQUENCE [LARGE SCALE GENOMIC DNA]</scope>
    <source>
        <strain evidence="1 2">GMNB39</strain>
    </source>
</reference>